<sequence length="113" mass="12297">MRRSGQGYKVPLRDPSQRTGAQPPREPTSGKASAPHAVGQTERLVGEEWRARLSVGRGCAWTARSTASQPALSSQTYEHNEWILRLAGKLLAGDTEALSLLAHSPFEGRPPPR</sequence>
<protein>
    <submittedName>
        <fullName evidence="2">Uncharacterized protein</fullName>
    </submittedName>
</protein>
<comment type="caution">
    <text evidence="2">The sequence shown here is derived from an EMBL/GenBank/DDBJ whole genome shotgun (WGS) entry which is preliminary data.</text>
</comment>
<keyword evidence="3" id="KW-1185">Reference proteome</keyword>
<evidence type="ECO:0000256" key="1">
    <source>
        <dbReference type="SAM" id="MobiDB-lite"/>
    </source>
</evidence>
<accession>A0ABQ9UJI0</accession>
<dbReference type="EMBL" id="JASSZA010000011">
    <property type="protein sequence ID" value="KAK2097216.1"/>
    <property type="molecule type" value="Genomic_DNA"/>
</dbReference>
<organism evidence="2 3">
    <name type="scientific">Saguinus oedipus</name>
    <name type="common">Cotton-top tamarin</name>
    <name type="synonym">Oedipomidas oedipus</name>
    <dbReference type="NCBI Taxonomy" id="9490"/>
    <lineage>
        <taxon>Eukaryota</taxon>
        <taxon>Metazoa</taxon>
        <taxon>Chordata</taxon>
        <taxon>Craniata</taxon>
        <taxon>Vertebrata</taxon>
        <taxon>Euteleostomi</taxon>
        <taxon>Mammalia</taxon>
        <taxon>Eutheria</taxon>
        <taxon>Euarchontoglires</taxon>
        <taxon>Primates</taxon>
        <taxon>Haplorrhini</taxon>
        <taxon>Platyrrhini</taxon>
        <taxon>Cebidae</taxon>
        <taxon>Callitrichinae</taxon>
        <taxon>Saguinus</taxon>
    </lineage>
</organism>
<evidence type="ECO:0000313" key="3">
    <source>
        <dbReference type="Proteomes" id="UP001266305"/>
    </source>
</evidence>
<reference evidence="2 3" key="1">
    <citation type="submission" date="2023-05" db="EMBL/GenBank/DDBJ databases">
        <title>B98-5 Cell Line De Novo Hybrid Assembly: An Optical Mapping Approach.</title>
        <authorList>
            <person name="Kananen K."/>
            <person name="Auerbach J.A."/>
            <person name="Kautto E."/>
            <person name="Blachly J.S."/>
        </authorList>
    </citation>
    <scope>NUCLEOTIDE SEQUENCE [LARGE SCALE GENOMIC DNA]</scope>
    <source>
        <strain evidence="2">B95-8</strain>
        <tissue evidence="2">Cell line</tissue>
    </source>
</reference>
<evidence type="ECO:0000313" key="2">
    <source>
        <dbReference type="EMBL" id="KAK2097216.1"/>
    </source>
</evidence>
<gene>
    <name evidence="2" type="ORF">P7K49_022667</name>
</gene>
<dbReference type="Proteomes" id="UP001266305">
    <property type="component" value="Unassembled WGS sequence"/>
</dbReference>
<proteinExistence type="predicted"/>
<name>A0ABQ9UJI0_SAGOE</name>
<feature type="region of interest" description="Disordered" evidence="1">
    <location>
        <begin position="1"/>
        <end position="45"/>
    </location>
</feature>